<dbReference type="PRINTS" id="PR00722">
    <property type="entry name" value="CHYMOTRYPSIN"/>
</dbReference>
<organism evidence="8 9">
    <name type="scientific">Carlito syrichta</name>
    <name type="common">Philippine tarsier</name>
    <name type="synonym">Tarsius syrichta</name>
    <dbReference type="NCBI Taxonomy" id="1868482"/>
    <lineage>
        <taxon>Eukaryota</taxon>
        <taxon>Metazoa</taxon>
        <taxon>Chordata</taxon>
        <taxon>Craniata</taxon>
        <taxon>Vertebrata</taxon>
        <taxon>Euteleostomi</taxon>
        <taxon>Mammalia</taxon>
        <taxon>Eutheria</taxon>
        <taxon>Euarchontoglires</taxon>
        <taxon>Primates</taxon>
        <taxon>Haplorrhini</taxon>
        <taxon>Tarsiiformes</taxon>
        <taxon>Tarsiidae</taxon>
        <taxon>Carlito</taxon>
    </lineage>
</organism>
<dbReference type="OrthoDB" id="93664at2759"/>
<dbReference type="InterPro" id="IPR001254">
    <property type="entry name" value="Trypsin_dom"/>
</dbReference>
<dbReference type="AlphaFoldDB" id="A0A3Q0E926"/>
<dbReference type="GO" id="GO:0004252">
    <property type="term" value="F:serine-type endopeptidase activity"/>
    <property type="evidence" value="ECO:0007669"/>
    <property type="project" value="InterPro"/>
</dbReference>
<name>A0A3Q0E926_CARSF</name>
<dbReference type="SUPFAM" id="SSF50494">
    <property type="entry name" value="Trypsin-like serine proteases"/>
    <property type="match status" value="1"/>
</dbReference>
<sequence>MKECGWGTCLQGAKSSKPCGHRDIHALVMGGVQSRSGHWPWQASLHFQKIPLCGGSLLSHRWVLSAAHCFNKNRDPSQWKVQFGELTFKPSFWNPWAYASRYRVQNIIVHPHYTGLPANDIALIGLASSVTYNKNIKPICVLSSTFMFKHRPDCWVTGWGVLNEQHASLPPPYMLREAQVMIFNNTRCNYLFALPSGRGMIKDSMFCAGAEDGSVDTCKGDSGGPLVCDKDGLWYQVGVVSWGMGCGHPNRPGVYTNISVYFHWIQMVMSRGVPRPDLSQLLLLLALQWAPALLQLIQGHQSL</sequence>
<dbReference type="PANTHER" id="PTHR24252">
    <property type="entry name" value="ACROSIN-RELATED"/>
    <property type="match status" value="1"/>
</dbReference>
<dbReference type="PROSITE" id="PS50240">
    <property type="entry name" value="TRYPSIN_DOM"/>
    <property type="match status" value="1"/>
</dbReference>
<dbReference type="CDD" id="cd00190">
    <property type="entry name" value="Tryp_SPc"/>
    <property type="match status" value="1"/>
</dbReference>
<dbReference type="Proteomes" id="UP000189704">
    <property type="component" value="Unplaced"/>
</dbReference>
<keyword evidence="4 6" id="KW-0720">Serine protease</keyword>
<dbReference type="InterPro" id="IPR043504">
    <property type="entry name" value="Peptidase_S1_PA_chymotrypsin"/>
</dbReference>
<keyword evidence="8" id="KW-1185">Reference proteome</keyword>
<evidence type="ECO:0000259" key="7">
    <source>
        <dbReference type="PROSITE" id="PS50240"/>
    </source>
</evidence>
<evidence type="ECO:0000256" key="4">
    <source>
        <dbReference type="ARBA" id="ARBA00022825"/>
    </source>
</evidence>
<dbReference type="Gene3D" id="2.40.10.10">
    <property type="entry name" value="Trypsin-like serine proteases"/>
    <property type="match status" value="1"/>
</dbReference>
<dbReference type="InterPro" id="IPR018114">
    <property type="entry name" value="TRYPSIN_HIS"/>
</dbReference>
<reference evidence="9" key="1">
    <citation type="submission" date="2025-08" db="UniProtKB">
        <authorList>
            <consortium name="RefSeq"/>
        </authorList>
    </citation>
    <scope>IDENTIFICATION</scope>
</reference>
<keyword evidence="5" id="KW-1015">Disulfide bond</keyword>
<gene>
    <name evidence="9" type="primary">PRSS41</name>
</gene>
<evidence type="ECO:0000313" key="8">
    <source>
        <dbReference type="Proteomes" id="UP000189704"/>
    </source>
</evidence>
<keyword evidence="2" id="KW-0732">Signal</keyword>
<dbReference type="CTD" id="360226"/>
<evidence type="ECO:0000256" key="6">
    <source>
        <dbReference type="RuleBase" id="RU363034"/>
    </source>
</evidence>
<evidence type="ECO:0000313" key="9">
    <source>
        <dbReference type="RefSeq" id="XP_021570800.1"/>
    </source>
</evidence>
<evidence type="ECO:0000256" key="2">
    <source>
        <dbReference type="ARBA" id="ARBA00022729"/>
    </source>
</evidence>
<dbReference type="RefSeq" id="XP_021570800.1">
    <property type="nucleotide sequence ID" value="XM_021715125.1"/>
</dbReference>
<dbReference type="GeneID" id="103265600"/>
<accession>A0A3Q0E926</accession>
<dbReference type="PROSITE" id="PS00135">
    <property type="entry name" value="TRYPSIN_SER"/>
    <property type="match status" value="1"/>
</dbReference>
<keyword evidence="3 6" id="KW-0378">Hydrolase</keyword>
<dbReference type="InterPro" id="IPR009003">
    <property type="entry name" value="Peptidase_S1_PA"/>
</dbReference>
<dbReference type="GO" id="GO:0006508">
    <property type="term" value="P:proteolysis"/>
    <property type="evidence" value="ECO:0007669"/>
    <property type="project" value="UniProtKB-KW"/>
</dbReference>
<evidence type="ECO:0000256" key="5">
    <source>
        <dbReference type="ARBA" id="ARBA00023157"/>
    </source>
</evidence>
<dbReference type="KEGG" id="csyr:103265600"/>
<protein>
    <submittedName>
        <fullName evidence="9">Serine protease 41</fullName>
    </submittedName>
</protein>
<dbReference type="InterPro" id="IPR033116">
    <property type="entry name" value="TRYPSIN_SER"/>
</dbReference>
<dbReference type="SMART" id="SM00020">
    <property type="entry name" value="Tryp_SPc"/>
    <property type="match status" value="1"/>
</dbReference>
<proteinExistence type="predicted"/>
<keyword evidence="1 6" id="KW-0645">Protease</keyword>
<dbReference type="PANTHER" id="PTHR24252:SF17">
    <property type="entry name" value="SUPPRESSOR OF TUMORIGENICITY 14 PROTEIN HOMOLOG-RELATED"/>
    <property type="match status" value="1"/>
</dbReference>
<dbReference type="Pfam" id="PF00089">
    <property type="entry name" value="Trypsin"/>
    <property type="match status" value="1"/>
</dbReference>
<dbReference type="InterPro" id="IPR001314">
    <property type="entry name" value="Peptidase_S1A"/>
</dbReference>
<feature type="domain" description="Peptidase S1" evidence="7">
    <location>
        <begin position="28"/>
        <end position="270"/>
    </location>
</feature>
<dbReference type="STRING" id="1868482.ENSTSYP00000024218"/>
<dbReference type="FunFam" id="2.40.10.10:FF:000024">
    <property type="entry name" value="Serine protease 53"/>
    <property type="match status" value="1"/>
</dbReference>
<evidence type="ECO:0000256" key="1">
    <source>
        <dbReference type="ARBA" id="ARBA00022670"/>
    </source>
</evidence>
<dbReference type="PROSITE" id="PS00134">
    <property type="entry name" value="TRYPSIN_HIS"/>
    <property type="match status" value="1"/>
</dbReference>
<evidence type="ECO:0000256" key="3">
    <source>
        <dbReference type="ARBA" id="ARBA00022801"/>
    </source>
</evidence>